<evidence type="ECO:0000256" key="3">
    <source>
        <dbReference type="ARBA" id="ARBA00011738"/>
    </source>
</evidence>
<name>A0A8D5FIP2_9BACT</name>
<comment type="cofactor">
    <cofactor evidence="1">
        <name>pyridoxal 5'-phosphate</name>
        <dbReference type="ChEBI" id="CHEBI:597326"/>
    </cofactor>
</comment>
<dbReference type="GO" id="GO:0008483">
    <property type="term" value="F:transaminase activity"/>
    <property type="evidence" value="ECO:0007669"/>
    <property type="project" value="UniProtKB-KW"/>
</dbReference>
<evidence type="ECO:0000256" key="2">
    <source>
        <dbReference type="ARBA" id="ARBA00007441"/>
    </source>
</evidence>
<evidence type="ECO:0000313" key="9">
    <source>
        <dbReference type="Proteomes" id="UP000826725"/>
    </source>
</evidence>
<evidence type="ECO:0000256" key="1">
    <source>
        <dbReference type="ARBA" id="ARBA00001933"/>
    </source>
</evidence>
<proteinExistence type="inferred from homology"/>
<dbReference type="Pfam" id="PF00155">
    <property type="entry name" value="Aminotran_1_2"/>
    <property type="match status" value="1"/>
</dbReference>
<comment type="subunit">
    <text evidence="3">Homodimer.</text>
</comment>
<keyword evidence="9" id="KW-1185">Reference proteome</keyword>
<reference evidence="8" key="1">
    <citation type="submission" date="2020-09" db="EMBL/GenBank/DDBJ databases">
        <title>Desulfogranum mesoprofundum gen. nov., sp. nov., a novel mesophilic, sulfate-reducing chemolithoautotroph isolated from a deep-sea hydrothermal vent chimney in the Suiyo Seamount.</title>
        <authorList>
            <person name="Hashimoto Y."/>
            <person name="Nakagawa S."/>
        </authorList>
    </citation>
    <scope>NUCLEOTIDE SEQUENCE</scope>
    <source>
        <strain evidence="8">KT2</strain>
    </source>
</reference>
<keyword evidence="6" id="KW-0663">Pyridoxal phosphate</keyword>
<evidence type="ECO:0000259" key="7">
    <source>
        <dbReference type="Pfam" id="PF00155"/>
    </source>
</evidence>
<dbReference type="PANTHER" id="PTHR42790">
    <property type="entry name" value="AMINOTRANSFERASE"/>
    <property type="match status" value="1"/>
</dbReference>
<dbReference type="InterPro" id="IPR050859">
    <property type="entry name" value="Class-I_PLP-dep_aminotransf"/>
</dbReference>
<keyword evidence="5" id="KW-0808">Transferase</keyword>
<gene>
    <name evidence="8" type="ORF">DGMP_20140</name>
</gene>
<dbReference type="GO" id="GO:0030170">
    <property type="term" value="F:pyridoxal phosphate binding"/>
    <property type="evidence" value="ECO:0007669"/>
    <property type="project" value="InterPro"/>
</dbReference>
<protein>
    <submittedName>
        <fullName evidence="8">Aspartate aminotransferase</fullName>
    </submittedName>
</protein>
<dbReference type="FunFam" id="3.40.640.10:FF:000053">
    <property type="entry name" value="Aminotransferase, class I"/>
    <property type="match status" value="1"/>
</dbReference>
<dbReference type="InterPro" id="IPR004839">
    <property type="entry name" value="Aminotransferase_I/II_large"/>
</dbReference>
<comment type="similarity">
    <text evidence="2">Belongs to the class-I pyridoxal-phosphate-dependent aminotransferase family.</text>
</comment>
<dbReference type="KEGG" id="dbk:DGMP_20140"/>
<dbReference type="PANTHER" id="PTHR42790:SF19">
    <property type="entry name" value="KYNURENINE_ALPHA-AMINOADIPATE AMINOTRANSFERASE, MITOCHONDRIAL"/>
    <property type="match status" value="1"/>
</dbReference>
<evidence type="ECO:0000256" key="5">
    <source>
        <dbReference type="ARBA" id="ARBA00022679"/>
    </source>
</evidence>
<accession>A0A8D5FIP2</accession>
<dbReference type="AlphaFoldDB" id="A0A8D5FIP2"/>
<evidence type="ECO:0000256" key="4">
    <source>
        <dbReference type="ARBA" id="ARBA00022576"/>
    </source>
</evidence>
<organism evidence="8 9">
    <name type="scientific">Desulfomarina profundi</name>
    <dbReference type="NCBI Taxonomy" id="2772557"/>
    <lineage>
        <taxon>Bacteria</taxon>
        <taxon>Pseudomonadati</taxon>
        <taxon>Thermodesulfobacteriota</taxon>
        <taxon>Desulfobulbia</taxon>
        <taxon>Desulfobulbales</taxon>
        <taxon>Desulfobulbaceae</taxon>
        <taxon>Desulfomarina</taxon>
    </lineage>
</organism>
<keyword evidence="4 8" id="KW-0032">Aminotransferase</keyword>
<dbReference type="EMBL" id="AP024086">
    <property type="protein sequence ID" value="BCL61321.1"/>
    <property type="molecule type" value="Genomic_DNA"/>
</dbReference>
<dbReference type="GO" id="GO:1901605">
    <property type="term" value="P:alpha-amino acid metabolic process"/>
    <property type="evidence" value="ECO:0007669"/>
    <property type="project" value="TreeGrafter"/>
</dbReference>
<evidence type="ECO:0000256" key="6">
    <source>
        <dbReference type="ARBA" id="ARBA00022898"/>
    </source>
</evidence>
<evidence type="ECO:0000313" key="8">
    <source>
        <dbReference type="EMBL" id="BCL61321.1"/>
    </source>
</evidence>
<dbReference type="Proteomes" id="UP000826725">
    <property type="component" value="Chromosome"/>
</dbReference>
<dbReference type="CDD" id="cd00609">
    <property type="entry name" value="AAT_like"/>
    <property type="match status" value="1"/>
</dbReference>
<feature type="domain" description="Aminotransferase class I/classII large" evidence="7">
    <location>
        <begin position="61"/>
        <end position="386"/>
    </location>
</feature>
<sequence length="394" mass="44056">MKMKNIFADRMNNIPRSFIREILKVTLKPGIISFAGGLPNSDLFPLEQLQTATEKLFTCGGSTVFQYATTEGYVKLREYISARYRSRNNLYVPVENILITSGSQQGLDLLGKIMISSGDGLVIEEPGYLGAIQAFSIYSPRFLSVPVSDEGMDREALQHSLDSHETRLIYTVPNFQNPSGITYSTENRIQLAATIEKTTTFLIEDDPYGELRFSGEPKPSFLSLIPENTILLGSFSKTIVPGFRLGWIVAPPPVMEKLITAKQATDLHTSHFTQAIIHQFLIDNDVDTHIEKIVQTYGSQKIAMEESIREFFPPKVTVTDPEGGMFLWVTLPGDMKAMELFHTAIKNGVAFVPGDPFYIDRKDSNCLRLSFVSTNEEMIRTGIKRLGATITQCM</sequence>